<dbReference type="RefSeq" id="WP_117536531.1">
    <property type="nucleotide sequence ID" value="NZ_CP060636.1"/>
</dbReference>
<dbReference type="GO" id="GO:0004180">
    <property type="term" value="F:carboxypeptidase activity"/>
    <property type="evidence" value="ECO:0007669"/>
    <property type="project" value="UniProtKB-KW"/>
</dbReference>
<dbReference type="PROSITE" id="PS51272">
    <property type="entry name" value="SLH"/>
    <property type="match status" value="1"/>
</dbReference>
<protein>
    <submittedName>
        <fullName evidence="5">Carboxypeptidase regulatory-like domain-containing protein</fullName>
    </submittedName>
</protein>
<dbReference type="SUPFAM" id="SSF49464">
    <property type="entry name" value="Carboxypeptidase regulatory domain-like"/>
    <property type="match status" value="1"/>
</dbReference>
<dbReference type="InterPro" id="IPR001119">
    <property type="entry name" value="SLH_dom"/>
</dbReference>
<feature type="signal peptide" evidence="3">
    <location>
        <begin position="1"/>
        <end position="27"/>
    </location>
</feature>
<dbReference type="Proteomes" id="UP000515856">
    <property type="component" value="Chromosome"/>
</dbReference>
<keyword evidence="3" id="KW-0732">Signal</keyword>
<feature type="domain" description="SLH" evidence="4">
    <location>
        <begin position="272"/>
        <end position="333"/>
    </location>
</feature>
<feature type="transmembrane region" description="Helical" evidence="2">
    <location>
        <begin position="188"/>
        <end position="206"/>
    </location>
</feature>
<evidence type="ECO:0000256" key="1">
    <source>
        <dbReference type="SAM" id="MobiDB-lite"/>
    </source>
</evidence>
<feature type="compositionally biased region" description="Polar residues" evidence="1">
    <location>
        <begin position="120"/>
        <end position="132"/>
    </location>
</feature>
<keyword evidence="2" id="KW-1133">Transmembrane helix</keyword>
<dbReference type="InterPro" id="IPR008969">
    <property type="entry name" value="CarboxyPept-like_regulatory"/>
</dbReference>
<feature type="region of interest" description="Disordered" evidence="1">
    <location>
        <begin position="112"/>
        <end position="154"/>
    </location>
</feature>
<keyword evidence="2" id="KW-0812">Transmembrane</keyword>
<sequence>MKIIKKVGICFLTLLMAFGLNSAILYAQENIQDGLNVTLETDKDSYGETDAVKAEVKVENQNDVVMKNIHIETVVPEGFTLADTSKASLDIAALNGKDSVSLTSEFKADVKQNGGMITPEDNNPSNTDNGNSTITDTNNKNENTTKVDTPKNDVDTGDHTNITFLFSLLIASGCMMAVYAVKHKKVKKATTFLLCLLMAATLLPASDIKANEQDTKGLITVEKTVKVNGKDVTIKSQVTYDKNNGEVEVTYTRGEWIQKLVDAVGYPDNASQRDEVFNDIANSEYKDAIEIAFTYGLIEKSETFQPEQPATREFAAITAVRALGYLSGEEINCKDASEITYKKEVFLAVDTGLMNLEQNNFYPKRALNEKEAKQIITKMIEIFGSTDAQGDTPEGYDFKDGVTTLDDSIEYKDENGVLTIKKTDDVKDLKEGAIIVIGYENAYKVESIKENGNNLEITYEKPELSEFLDSMNVGGQAPLDFSRFQPAEGVQVNYNSAANGIQTYGAMDDFFDVPENNVGINGSVQLSGEIDLGDNWSIDYSLETSMPTVGYKFDVDFDNFKPNVKNAYIKVQESTDLNVGFGKGTEITGPDSFICENKIEKRIKLGEVPVVGVYGVGIIVEVNLVMSAEGKFEVEYNSSGTFGVQVLNNKPRNISAIQNSISAGLSGSVTVGPQIELGAQLFGCNLISFSAEAGGKASGYIKARSTGLVCADVTLCLYAELNAFEYSVLDDWLDIGMTFTIWDENNSPLKISKHYENMQAVPECTYENGGTIEGSVADADVHTQYIKNANIEIINSENMKTAATVKTDANGKYTATVPGGTYIVKISKDGYIPFESLETVMDKNKIYLETYLMVNGDEQEIGTIGGHVTNSVTGSAIPNTKLTIRKGWNHTTGDVVKTVMTDPFGGYKVDLPLGNYTVLMENSGYVTNHINIAVTKGIHMDKHGALVPDENSEIPTGDLRIVLTWGKEPSDLDSHLIGPKAAGDGNFHIYFHNKAYKNNGVINSFLDLDDVDGSGPETTTIYKMNQNGKYSFYVHNYSNSYEHNSSAMASSGAQVKVYAGQTLIATYNVPNRSGTLWHVFDFDAKTKKLIPINTMSYQENAYDVGTDSSISTFSLEDKTELKDYEKADIQKEETNSDSEPVEPVKETETPVNDAPVQEDKTIVENQEEIKTNASDDLENSEVIDKPLDGAVASEVNE</sequence>
<name>A0A7G9GRE1_9FIRM</name>
<dbReference type="AlphaFoldDB" id="A0A7G9GRE1"/>
<keyword evidence="2" id="KW-0472">Membrane</keyword>
<accession>A0A7G9GRE1</accession>
<feature type="region of interest" description="Disordered" evidence="1">
    <location>
        <begin position="1127"/>
        <end position="1197"/>
    </location>
</feature>
<keyword evidence="5" id="KW-0378">Hydrolase</keyword>
<evidence type="ECO:0000313" key="5">
    <source>
        <dbReference type="EMBL" id="QNM13373.1"/>
    </source>
</evidence>
<keyword evidence="6" id="KW-1185">Reference proteome</keyword>
<feature type="chain" id="PRO_5028829605" evidence="3">
    <location>
        <begin position="28"/>
        <end position="1197"/>
    </location>
</feature>
<evidence type="ECO:0000259" key="4">
    <source>
        <dbReference type="PROSITE" id="PS51272"/>
    </source>
</evidence>
<dbReference type="Pfam" id="PF00395">
    <property type="entry name" value="SLH"/>
    <property type="match status" value="1"/>
</dbReference>
<proteinExistence type="predicted"/>
<dbReference type="Gene3D" id="2.60.40.1120">
    <property type="entry name" value="Carboxypeptidase-like, regulatory domain"/>
    <property type="match status" value="2"/>
</dbReference>
<feature type="transmembrane region" description="Helical" evidence="2">
    <location>
        <begin position="162"/>
        <end position="181"/>
    </location>
</feature>
<dbReference type="SUPFAM" id="SSF49478">
    <property type="entry name" value="Cna protein B-type domain"/>
    <property type="match status" value="1"/>
</dbReference>
<dbReference type="EMBL" id="CP060636">
    <property type="protein sequence ID" value="QNM13373.1"/>
    <property type="molecule type" value="Genomic_DNA"/>
</dbReference>
<feature type="compositionally biased region" description="Basic and acidic residues" evidence="1">
    <location>
        <begin position="1157"/>
        <end position="1170"/>
    </location>
</feature>
<gene>
    <name evidence="5" type="ORF">H9Q80_05320</name>
</gene>
<evidence type="ECO:0000256" key="2">
    <source>
        <dbReference type="SAM" id="Phobius"/>
    </source>
</evidence>
<dbReference type="Pfam" id="PF13620">
    <property type="entry name" value="CarboxypepD_reg"/>
    <property type="match status" value="2"/>
</dbReference>
<evidence type="ECO:0000256" key="3">
    <source>
        <dbReference type="SAM" id="SignalP"/>
    </source>
</evidence>
<feature type="compositionally biased region" description="Basic and acidic residues" evidence="1">
    <location>
        <begin position="143"/>
        <end position="154"/>
    </location>
</feature>
<keyword evidence="5" id="KW-0645">Protease</keyword>
<feature type="compositionally biased region" description="Low complexity" evidence="1">
    <location>
        <begin position="133"/>
        <end position="142"/>
    </location>
</feature>
<keyword evidence="5" id="KW-0121">Carboxypeptidase</keyword>
<organism evidence="5 6">
    <name type="scientific">[Eubacterium] hominis</name>
    <dbReference type="NCBI Taxonomy" id="2764325"/>
    <lineage>
        <taxon>Bacteria</taxon>
        <taxon>Bacillati</taxon>
        <taxon>Bacillota</taxon>
        <taxon>Erysipelotrichia</taxon>
        <taxon>Erysipelotrichales</taxon>
        <taxon>Erysipelotrichaceae</taxon>
        <taxon>Amedibacillus</taxon>
    </lineage>
</organism>
<dbReference type="KEGG" id="ehn:H9Q80_05320"/>
<evidence type="ECO:0000313" key="6">
    <source>
        <dbReference type="Proteomes" id="UP000515856"/>
    </source>
</evidence>
<reference evidence="5 6" key="1">
    <citation type="submission" date="2020-08" db="EMBL/GenBank/DDBJ databases">
        <authorList>
            <person name="Liu C."/>
            <person name="Sun Q."/>
        </authorList>
    </citation>
    <scope>NUCLEOTIDE SEQUENCE [LARGE SCALE GENOMIC DNA]</scope>
    <source>
        <strain evidence="5 6">NSJ-61</strain>
    </source>
</reference>